<keyword evidence="2 6" id="KW-0812">Transmembrane</keyword>
<dbReference type="PANTHER" id="PTHR31357:SF5">
    <property type="entry name" value="SERPENTINE RECEPTOR CLASS ALPHA-1-RELATED"/>
    <property type="match status" value="1"/>
</dbReference>
<feature type="non-terminal residue" evidence="7">
    <location>
        <position position="1"/>
    </location>
</feature>
<comment type="caution">
    <text evidence="7">The sequence shown here is derived from an EMBL/GenBank/DDBJ whole genome shotgun (WGS) entry which is preliminary data.</text>
</comment>
<accession>A0AAN5C7E9</accession>
<evidence type="ECO:0000256" key="2">
    <source>
        <dbReference type="ARBA" id="ARBA00022692"/>
    </source>
</evidence>
<feature type="transmembrane region" description="Helical" evidence="6">
    <location>
        <begin position="131"/>
        <end position="152"/>
    </location>
</feature>
<evidence type="ECO:0000256" key="6">
    <source>
        <dbReference type="SAM" id="Phobius"/>
    </source>
</evidence>
<feature type="transmembrane region" description="Helical" evidence="6">
    <location>
        <begin position="51"/>
        <end position="74"/>
    </location>
</feature>
<dbReference type="PANTHER" id="PTHR31357">
    <property type="entry name" value="SERPENTINE RECEPTOR CLASS ALPHA-10"/>
    <property type="match status" value="1"/>
</dbReference>
<gene>
    <name evidence="7" type="ORF">PMAYCL1PPCAC_10458</name>
</gene>
<feature type="non-terminal residue" evidence="7">
    <location>
        <position position="180"/>
    </location>
</feature>
<feature type="transmembrane region" description="Helical" evidence="6">
    <location>
        <begin position="94"/>
        <end position="119"/>
    </location>
</feature>
<feature type="transmembrane region" description="Helical" evidence="6">
    <location>
        <begin position="15"/>
        <end position="39"/>
    </location>
</feature>
<dbReference type="InterPro" id="IPR051080">
    <property type="entry name" value="Nematode_rcpt-like_serp_alpha"/>
</dbReference>
<dbReference type="AlphaFoldDB" id="A0AAN5C7E9"/>
<evidence type="ECO:0000256" key="3">
    <source>
        <dbReference type="ARBA" id="ARBA00022989"/>
    </source>
</evidence>
<comment type="subcellular location">
    <subcellularLocation>
        <location evidence="1">Membrane</location>
        <topology evidence="1">Multi-pass membrane protein</topology>
    </subcellularLocation>
</comment>
<organism evidence="7 8">
    <name type="scientific">Pristionchus mayeri</name>
    <dbReference type="NCBI Taxonomy" id="1317129"/>
    <lineage>
        <taxon>Eukaryota</taxon>
        <taxon>Metazoa</taxon>
        <taxon>Ecdysozoa</taxon>
        <taxon>Nematoda</taxon>
        <taxon>Chromadorea</taxon>
        <taxon>Rhabditida</taxon>
        <taxon>Rhabditina</taxon>
        <taxon>Diplogasteromorpha</taxon>
        <taxon>Diplogasteroidea</taxon>
        <taxon>Neodiplogasteridae</taxon>
        <taxon>Pristionchus</taxon>
    </lineage>
</organism>
<evidence type="ECO:0000313" key="7">
    <source>
        <dbReference type="EMBL" id="GMR40263.1"/>
    </source>
</evidence>
<dbReference type="EMBL" id="BTRK01000003">
    <property type="protein sequence ID" value="GMR40263.1"/>
    <property type="molecule type" value="Genomic_DNA"/>
</dbReference>
<dbReference type="Proteomes" id="UP001328107">
    <property type="component" value="Unassembled WGS sequence"/>
</dbReference>
<reference evidence="8" key="1">
    <citation type="submission" date="2022-10" db="EMBL/GenBank/DDBJ databases">
        <title>Genome assembly of Pristionchus species.</title>
        <authorList>
            <person name="Yoshida K."/>
            <person name="Sommer R.J."/>
        </authorList>
    </citation>
    <scope>NUCLEOTIDE SEQUENCE [LARGE SCALE GENOMIC DNA]</scope>
    <source>
        <strain evidence="8">RS5460</strain>
    </source>
</reference>
<keyword evidence="4 6" id="KW-0472">Membrane</keyword>
<evidence type="ECO:0008006" key="9">
    <source>
        <dbReference type="Google" id="ProtNLM"/>
    </source>
</evidence>
<keyword evidence="8" id="KW-1185">Reference proteome</keyword>
<dbReference type="GO" id="GO:0016020">
    <property type="term" value="C:membrane"/>
    <property type="evidence" value="ECO:0007669"/>
    <property type="project" value="UniProtKB-SubCell"/>
</dbReference>
<proteinExistence type="inferred from homology"/>
<sequence>CEYTTSLYDLVPLQAVQWLFVVMSAMSIGLICYTARHYLHMTIFDDVTKELIIALYVYIAIYALCLFTIQLTQLIYRYIASEKCEAQLPKTWCILRYCITMLVVSLIVIHVGITVQHMLSTFLFGSRVQKIFTRIAILISFLWPVVLGAIAYRNDSLEGRTAYCSGITAGSAYVLSIDMF</sequence>
<evidence type="ECO:0000256" key="1">
    <source>
        <dbReference type="ARBA" id="ARBA00004141"/>
    </source>
</evidence>
<dbReference type="GO" id="GO:0004984">
    <property type="term" value="F:olfactory receptor activity"/>
    <property type="evidence" value="ECO:0007669"/>
    <property type="project" value="TreeGrafter"/>
</dbReference>
<keyword evidence="3 6" id="KW-1133">Transmembrane helix</keyword>
<protein>
    <recommendedName>
        <fullName evidence="9">G protein-coupled receptor</fullName>
    </recommendedName>
</protein>
<comment type="similarity">
    <text evidence="5">Belongs to the nematode receptor-like protein sra family.</text>
</comment>
<name>A0AAN5C7E9_9BILA</name>
<evidence type="ECO:0000256" key="5">
    <source>
        <dbReference type="ARBA" id="ARBA00037994"/>
    </source>
</evidence>
<evidence type="ECO:0000256" key="4">
    <source>
        <dbReference type="ARBA" id="ARBA00023136"/>
    </source>
</evidence>
<evidence type="ECO:0000313" key="8">
    <source>
        <dbReference type="Proteomes" id="UP001328107"/>
    </source>
</evidence>